<keyword evidence="1" id="KW-0812">Transmembrane</keyword>
<dbReference type="AlphaFoldDB" id="A0A2M7MHE7"/>
<keyword evidence="1" id="KW-1133">Transmembrane helix</keyword>
<name>A0A2M7MHE7_9BACT</name>
<reference evidence="3" key="1">
    <citation type="submission" date="2017-09" db="EMBL/GenBank/DDBJ databases">
        <title>Depth-based differentiation of microbial function through sediment-hosted aquifers and enrichment of novel symbionts in the deep terrestrial subsurface.</title>
        <authorList>
            <person name="Probst A.J."/>
            <person name="Ladd B."/>
            <person name="Jarett J.K."/>
            <person name="Geller-Mcgrath D.E."/>
            <person name="Sieber C.M.K."/>
            <person name="Emerson J.B."/>
            <person name="Anantharaman K."/>
            <person name="Thomas B.C."/>
            <person name="Malmstrom R."/>
            <person name="Stieglmeier M."/>
            <person name="Klingl A."/>
            <person name="Woyke T."/>
            <person name="Ryan C.M."/>
            <person name="Banfield J.F."/>
        </authorList>
    </citation>
    <scope>NUCLEOTIDE SEQUENCE [LARGE SCALE GENOMIC DNA]</scope>
</reference>
<evidence type="ECO:0000313" key="2">
    <source>
        <dbReference type="EMBL" id="PIX92519.1"/>
    </source>
</evidence>
<dbReference type="EMBL" id="PFJV01000034">
    <property type="protein sequence ID" value="PIX92519.1"/>
    <property type="molecule type" value="Genomic_DNA"/>
</dbReference>
<dbReference type="Proteomes" id="UP000230658">
    <property type="component" value="Unassembled WGS sequence"/>
</dbReference>
<evidence type="ECO:0000313" key="3">
    <source>
        <dbReference type="Proteomes" id="UP000230658"/>
    </source>
</evidence>
<feature type="transmembrane region" description="Helical" evidence="1">
    <location>
        <begin position="82"/>
        <end position="99"/>
    </location>
</feature>
<proteinExistence type="predicted"/>
<feature type="non-terminal residue" evidence="2">
    <location>
        <position position="100"/>
    </location>
</feature>
<gene>
    <name evidence="2" type="ORF">COZ26_01510</name>
</gene>
<keyword evidence="1" id="KW-0472">Membrane</keyword>
<accession>A0A2M7MHE7</accession>
<evidence type="ECO:0000256" key="1">
    <source>
        <dbReference type="SAM" id="Phobius"/>
    </source>
</evidence>
<comment type="caution">
    <text evidence="2">The sequence shown here is derived from an EMBL/GenBank/DDBJ whole genome shotgun (WGS) entry which is preliminary data.</text>
</comment>
<organism evidence="2 3">
    <name type="scientific">Candidatus Kuenenbacteria bacterium CG_4_10_14_3_um_filter_39_14</name>
    <dbReference type="NCBI Taxonomy" id="1974614"/>
    <lineage>
        <taxon>Bacteria</taxon>
        <taxon>Candidatus Kueneniibacteriota</taxon>
    </lineage>
</organism>
<protein>
    <recommendedName>
        <fullName evidence="4">Glycosyltransferase subfamily 4-like N-terminal domain-containing protein</fullName>
    </recommendedName>
</protein>
<evidence type="ECO:0008006" key="4">
    <source>
        <dbReference type="Google" id="ProtNLM"/>
    </source>
</evidence>
<sequence length="100" mass="11775">MKLLYISNSRIPTTKAHGHQIFKMCQIFAKHQVAVELICPSRKNPEFKNTDAFAYYHIPKIFKLKKICSYDPQWLIKFPAGAYIKFQALFFIVSLFIYLL</sequence>